<dbReference type="SUPFAM" id="SSF52129">
    <property type="entry name" value="Caspase-like"/>
    <property type="match status" value="1"/>
</dbReference>
<accession>A0A3A9A5B4</accession>
<dbReference type="OrthoDB" id="9812126at2"/>
<dbReference type="AlphaFoldDB" id="A0A3A9A5B4"/>
<dbReference type="InterPro" id="IPR052039">
    <property type="entry name" value="Caspase-related_regulators"/>
</dbReference>
<dbReference type="PANTHER" id="PTHR22576">
    <property type="entry name" value="MUCOSA ASSOCIATED LYMPHOID TISSUE LYMPHOMA TRANSLOCATION PROTEIN 1/PARACASPASE"/>
    <property type="match status" value="1"/>
</dbReference>
<evidence type="ECO:0000259" key="1">
    <source>
        <dbReference type="Pfam" id="PF00656"/>
    </source>
</evidence>
<reference evidence="2 3" key="1">
    <citation type="submission" date="2018-09" db="EMBL/GenBank/DDBJ databases">
        <title>Murine metabolic-syndrome-specific gut microbial biobank.</title>
        <authorList>
            <person name="Liu C."/>
        </authorList>
    </citation>
    <scope>NUCLEOTIDE SEQUENCE [LARGE SCALE GENOMIC DNA]</scope>
    <source>
        <strain evidence="2 3">0.1xD8-82</strain>
    </source>
</reference>
<dbReference type="InterPro" id="IPR029030">
    <property type="entry name" value="Caspase-like_dom_sf"/>
</dbReference>
<dbReference type="GO" id="GO:0006508">
    <property type="term" value="P:proteolysis"/>
    <property type="evidence" value="ECO:0007669"/>
    <property type="project" value="InterPro"/>
</dbReference>
<dbReference type="Gene3D" id="3.40.50.1460">
    <property type="match status" value="1"/>
</dbReference>
<gene>
    <name evidence="2" type="ORF">D7V94_22245</name>
</gene>
<name>A0A3A9A5B4_9FIRM</name>
<proteinExistence type="predicted"/>
<organism evidence="2 3">
    <name type="scientific">Parablautia intestinalis</name>
    <dbReference type="NCBI Taxonomy" id="2320100"/>
    <lineage>
        <taxon>Bacteria</taxon>
        <taxon>Bacillati</taxon>
        <taxon>Bacillota</taxon>
        <taxon>Clostridia</taxon>
        <taxon>Lachnospirales</taxon>
        <taxon>Lachnospiraceae</taxon>
        <taxon>Parablautia</taxon>
    </lineage>
</organism>
<feature type="domain" description="Peptidase C14 caspase" evidence="1">
    <location>
        <begin position="4"/>
        <end position="218"/>
    </location>
</feature>
<dbReference type="EMBL" id="RAYQ01000055">
    <property type="protein sequence ID" value="RKI86910.1"/>
    <property type="molecule type" value="Genomic_DNA"/>
</dbReference>
<sequence>MSNYAIILGVDKYKYASALPSCENDANLMEGLLTATGKYKVLRIANNAAKHQIQEEISSFLPIDSTDIGEVLFYFSGHGKQDEQGMHYALCDTDVSKINSTSLNNSELDDIIRKCAPKLYVKIIDACQSGVAYIKGIDEIDGDFKCIEAKGFENCIFIYSSLKSQSSYAEDLYSKFTKAIIDAVESISAPAVKFTDIQNYLSDIFNSAGGIQTPYFSTQCDGTELFFEKNSNVLAYLQSLHPETSDINDNSQSNIDAVKAYLGKCRDDGDVKSMLEKIQDALNNWKLEHSFLNEFYECECKTNFPYEYHRYHEDTSLVKMLHGRMEKENLFIEVEYTSVKKQNPLVESLFSGYKDIPVSYQSVANQLPSVFAIHFKASDSNLPDYVVPFIFVYSPTFFYVFTCTKQFVRKGWKEYENGRYTKYVYTKFEYDSFNESDWYRYQIKRLQETVDFIEKTLLEYIEPK</sequence>
<evidence type="ECO:0000313" key="3">
    <source>
        <dbReference type="Proteomes" id="UP000280696"/>
    </source>
</evidence>
<protein>
    <submittedName>
        <fullName evidence="2">Caspase family protein</fullName>
    </submittedName>
</protein>
<keyword evidence="3" id="KW-1185">Reference proteome</keyword>
<dbReference type="PANTHER" id="PTHR22576:SF37">
    <property type="entry name" value="MUCOSA-ASSOCIATED LYMPHOID TISSUE LYMPHOMA TRANSLOCATION PROTEIN 1"/>
    <property type="match status" value="1"/>
</dbReference>
<evidence type="ECO:0000313" key="2">
    <source>
        <dbReference type="EMBL" id="RKI86910.1"/>
    </source>
</evidence>
<dbReference type="InterPro" id="IPR011600">
    <property type="entry name" value="Pept_C14_caspase"/>
</dbReference>
<comment type="caution">
    <text evidence="2">The sequence shown here is derived from an EMBL/GenBank/DDBJ whole genome shotgun (WGS) entry which is preliminary data.</text>
</comment>
<dbReference type="Proteomes" id="UP000280696">
    <property type="component" value="Unassembled WGS sequence"/>
</dbReference>
<dbReference type="GO" id="GO:0004197">
    <property type="term" value="F:cysteine-type endopeptidase activity"/>
    <property type="evidence" value="ECO:0007669"/>
    <property type="project" value="InterPro"/>
</dbReference>
<dbReference type="RefSeq" id="WP_120472443.1">
    <property type="nucleotide sequence ID" value="NZ_RAYQ01000055.1"/>
</dbReference>
<dbReference type="Pfam" id="PF00656">
    <property type="entry name" value="Peptidase_C14"/>
    <property type="match status" value="1"/>
</dbReference>